<dbReference type="Pfam" id="PF05742">
    <property type="entry name" value="TANGO2"/>
    <property type="match status" value="1"/>
</dbReference>
<dbReference type="PANTHER" id="PTHR17985">
    <property type="entry name" value="SER/THR-RICH PROTEIN T10 IN DGCR REGION"/>
    <property type="match status" value="1"/>
</dbReference>
<dbReference type="InterPro" id="IPR008551">
    <property type="entry name" value="TANGO2"/>
</dbReference>
<reference evidence="1 2" key="1">
    <citation type="journal article" date="2018" name="Biotechnol. Biofuels">
        <title>Integrative visual omics of the white-rot fungus Polyporus brumalis exposes the biotechnological potential of its oxidative enzymes for delignifying raw plant biomass.</title>
        <authorList>
            <person name="Miyauchi S."/>
            <person name="Rancon A."/>
            <person name="Drula E."/>
            <person name="Hage H."/>
            <person name="Chaduli D."/>
            <person name="Favel A."/>
            <person name="Grisel S."/>
            <person name="Henrissat B."/>
            <person name="Herpoel-Gimbert I."/>
            <person name="Ruiz-Duenas F.J."/>
            <person name="Chevret D."/>
            <person name="Hainaut M."/>
            <person name="Lin J."/>
            <person name="Wang M."/>
            <person name="Pangilinan J."/>
            <person name="Lipzen A."/>
            <person name="Lesage-Meessen L."/>
            <person name="Navarro D."/>
            <person name="Riley R."/>
            <person name="Grigoriev I.V."/>
            <person name="Zhou S."/>
            <person name="Raouche S."/>
            <person name="Rosso M.N."/>
        </authorList>
    </citation>
    <scope>NUCLEOTIDE SEQUENCE [LARGE SCALE GENOMIC DNA]</scope>
    <source>
        <strain evidence="1 2">BRFM 1820</strain>
    </source>
</reference>
<dbReference type="EMBL" id="KZ857387">
    <property type="protein sequence ID" value="RDX53474.1"/>
    <property type="molecule type" value="Genomic_DNA"/>
</dbReference>
<protein>
    <submittedName>
        <fullName evidence="1">DUF833-domain-containing protein</fullName>
    </submittedName>
</protein>
<sequence>MCVGFWTLDHPEYALILCSNRDEYLDRPTTPAHWHSFGPISAQDDQRGSVLSGRDLLAGGTWAGVSRTGRVALLTNITEPPRKYDSSRGDLTHSFLLPRAPKRMLKAEIDEFLEENRDRAYAGFNLLVLSPSASTGDLGPRPVSLDGAFLTNSGGGGTIVARMLSDEERRCGGMSNGIDRHGANEWPKVQHGMRALRSLLDELPQRAAESEIVEHLFELLTWKSEHAPVDRADLRNTIQVEPIPIPLSSFPPVTEQATPSSKCYYGTRLSTVLLIRRDGSVTFIERDIWALDESGAVVKRDSGHDRVFRFEIEPEGPDSIH</sequence>
<dbReference type="PANTHER" id="PTHR17985:SF8">
    <property type="entry name" value="TRANSPORT AND GOLGI ORGANIZATION PROTEIN 2 HOMOLOG"/>
    <property type="match status" value="1"/>
</dbReference>
<evidence type="ECO:0000313" key="1">
    <source>
        <dbReference type="EMBL" id="RDX53474.1"/>
    </source>
</evidence>
<name>A0A371DLS1_9APHY</name>
<dbReference type="GO" id="GO:0009306">
    <property type="term" value="P:protein secretion"/>
    <property type="evidence" value="ECO:0007669"/>
    <property type="project" value="TreeGrafter"/>
</dbReference>
<dbReference type="Proteomes" id="UP000256964">
    <property type="component" value="Unassembled WGS sequence"/>
</dbReference>
<evidence type="ECO:0000313" key="2">
    <source>
        <dbReference type="Proteomes" id="UP000256964"/>
    </source>
</evidence>
<dbReference type="OrthoDB" id="191601at2759"/>
<dbReference type="GO" id="GO:0005794">
    <property type="term" value="C:Golgi apparatus"/>
    <property type="evidence" value="ECO:0007669"/>
    <property type="project" value="TreeGrafter"/>
</dbReference>
<dbReference type="AlphaFoldDB" id="A0A371DLS1"/>
<organism evidence="1 2">
    <name type="scientific">Lentinus brumalis</name>
    <dbReference type="NCBI Taxonomy" id="2498619"/>
    <lineage>
        <taxon>Eukaryota</taxon>
        <taxon>Fungi</taxon>
        <taxon>Dikarya</taxon>
        <taxon>Basidiomycota</taxon>
        <taxon>Agaricomycotina</taxon>
        <taxon>Agaricomycetes</taxon>
        <taxon>Polyporales</taxon>
        <taxon>Polyporaceae</taxon>
        <taxon>Lentinus</taxon>
    </lineage>
</organism>
<accession>A0A371DLS1</accession>
<dbReference type="GO" id="GO:0007030">
    <property type="term" value="P:Golgi organization"/>
    <property type="evidence" value="ECO:0007669"/>
    <property type="project" value="TreeGrafter"/>
</dbReference>
<gene>
    <name evidence="1" type="ORF">OH76DRAFT_1343386</name>
</gene>
<keyword evidence="2" id="KW-1185">Reference proteome</keyword>
<proteinExistence type="predicted"/>